<organism evidence="1 2">
    <name type="scientific">Peronosclerospora sorghi</name>
    <dbReference type="NCBI Taxonomy" id="230839"/>
    <lineage>
        <taxon>Eukaryota</taxon>
        <taxon>Sar</taxon>
        <taxon>Stramenopiles</taxon>
        <taxon>Oomycota</taxon>
        <taxon>Peronosporomycetes</taxon>
        <taxon>Peronosporales</taxon>
        <taxon>Peronosporaceae</taxon>
        <taxon>Peronosclerospora</taxon>
    </lineage>
</organism>
<protein>
    <submittedName>
        <fullName evidence="1">Uncharacterized protein</fullName>
    </submittedName>
</protein>
<proteinExistence type="predicted"/>
<name>A0ACC0WXG4_9STRA</name>
<evidence type="ECO:0000313" key="1">
    <source>
        <dbReference type="EMBL" id="KAI9923067.1"/>
    </source>
</evidence>
<comment type="caution">
    <text evidence="1">The sequence shown here is derived from an EMBL/GenBank/DDBJ whole genome shotgun (WGS) entry which is preliminary data.</text>
</comment>
<dbReference type="Proteomes" id="UP001163321">
    <property type="component" value="Chromosome 1"/>
</dbReference>
<keyword evidence="2" id="KW-1185">Reference proteome</keyword>
<gene>
    <name evidence="1" type="ORF">PsorP6_002193</name>
</gene>
<dbReference type="EMBL" id="CM047580">
    <property type="protein sequence ID" value="KAI9923067.1"/>
    <property type="molecule type" value="Genomic_DNA"/>
</dbReference>
<reference evidence="1 2" key="1">
    <citation type="journal article" date="2022" name="bioRxiv">
        <title>The genome of the oomycete Peronosclerospora sorghi, a cosmopolitan pathogen of maize and sorghum, is inflated with dispersed pseudogenes.</title>
        <authorList>
            <person name="Fletcher K."/>
            <person name="Martin F."/>
            <person name="Isakeit T."/>
            <person name="Cavanaugh K."/>
            <person name="Magill C."/>
            <person name="Michelmore R."/>
        </authorList>
    </citation>
    <scope>NUCLEOTIDE SEQUENCE [LARGE SCALE GENOMIC DNA]</scope>
    <source>
        <strain evidence="1">P6</strain>
    </source>
</reference>
<sequence length="75" mass="9120">MKGARVKIWYEITLKLLRSGAMVVETTRFPKDAEFPYDKEKDFEVWKNRLKIYGMYFRDLDIIDRFMDNIEETFG</sequence>
<evidence type="ECO:0000313" key="2">
    <source>
        <dbReference type="Proteomes" id="UP001163321"/>
    </source>
</evidence>
<accession>A0ACC0WXG4</accession>